<gene>
    <name evidence="2" type="ORF">DPX16_18186</name>
</gene>
<organism evidence="2 3">
    <name type="scientific">Anabarilius grahami</name>
    <name type="common">Kanglang fish</name>
    <name type="synonym">Barilius grahami</name>
    <dbReference type="NCBI Taxonomy" id="495550"/>
    <lineage>
        <taxon>Eukaryota</taxon>
        <taxon>Metazoa</taxon>
        <taxon>Chordata</taxon>
        <taxon>Craniata</taxon>
        <taxon>Vertebrata</taxon>
        <taxon>Euteleostomi</taxon>
        <taxon>Actinopterygii</taxon>
        <taxon>Neopterygii</taxon>
        <taxon>Teleostei</taxon>
        <taxon>Ostariophysi</taxon>
        <taxon>Cypriniformes</taxon>
        <taxon>Xenocyprididae</taxon>
        <taxon>Xenocypridinae</taxon>
        <taxon>Xenocypridinae incertae sedis</taxon>
        <taxon>Anabarilius</taxon>
    </lineage>
</organism>
<keyword evidence="2" id="KW-0675">Receptor</keyword>
<dbReference type="EMBL" id="RJVU01049890">
    <property type="protein sequence ID" value="ROL42264.1"/>
    <property type="molecule type" value="Genomic_DNA"/>
</dbReference>
<evidence type="ECO:0000313" key="3">
    <source>
        <dbReference type="Proteomes" id="UP000281406"/>
    </source>
</evidence>
<reference evidence="2 3" key="1">
    <citation type="submission" date="2018-10" db="EMBL/GenBank/DDBJ databases">
        <title>Genome assembly for a Yunnan-Guizhou Plateau 3E fish, Anabarilius grahami (Regan), and its evolutionary and genetic applications.</title>
        <authorList>
            <person name="Jiang W."/>
        </authorList>
    </citation>
    <scope>NUCLEOTIDE SEQUENCE [LARGE SCALE GENOMIC DNA]</scope>
    <source>
        <strain evidence="2">AG-KIZ</strain>
        <tissue evidence="2">Muscle</tissue>
    </source>
</reference>
<proteinExistence type="predicted"/>
<dbReference type="Proteomes" id="UP000281406">
    <property type="component" value="Unassembled WGS sequence"/>
</dbReference>
<evidence type="ECO:0000313" key="2">
    <source>
        <dbReference type="EMBL" id="ROL42264.1"/>
    </source>
</evidence>
<sequence length="206" mass="22345">MSICLFKQRSTAGLAIPLCAFQGTVSLHAPTGKTLSLSTYEVSSDGLKISPNNAKKVEVYRSKSVGHEPSAEEPNSSTGGGGVGVADTNVKIHLEVLEICDNEEAMDSVSIVSNISQSSTHARSPSLRYSRRENRFVSCDLGETASYSLLIPTSNPDTDNINIHIPDTVEAHRQNSRRQHQEAGGYQEEIQLLNEAYRRQAGDQGN</sequence>
<name>A0A3N0Y808_ANAGA</name>
<feature type="region of interest" description="Disordered" evidence="1">
    <location>
        <begin position="63"/>
        <end position="84"/>
    </location>
</feature>
<dbReference type="AlphaFoldDB" id="A0A3N0Y808"/>
<keyword evidence="3" id="KW-1185">Reference proteome</keyword>
<dbReference type="OrthoDB" id="9944911at2759"/>
<accession>A0A3N0Y808</accession>
<evidence type="ECO:0000256" key="1">
    <source>
        <dbReference type="SAM" id="MobiDB-lite"/>
    </source>
</evidence>
<comment type="caution">
    <text evidence="2">The sequence shown here is derived from an EMBL/GenBank/DDBJ whole genome shotgun (WGS) entry which is preliminary data.</text>
</comment>
<protein>
    <submittedName>
        <fullName evidence="2">Putative G-protein coupled receptor 149</fullName>
    </submittedName>
</protein>